<evidence type="ECO:0000313" key="3">
    <source>
        <dbReference type="EMBL" id="NFD87593.1"/>
    </source>
</evidence>
<keyword evidence="2" id="KW-1133">Transmembrane helix</keyword>
<name>A0A6G4D9I8_CLOBO</name>
<feature type="compositionally biased region" description="Polar residues" evidence="1">
    <location>
        <begin position="78"/>
        <end position="90"/>
    </location>
</feature>
<reference evidence="3" key="1">
    <citation type="submission" date="2019-04" db="EMBL/GenBank/DDBJ databases">
        <title>Genome sequencing of Clostridium botulinum Groups I-IV and Clostridium butyricum.</title>
        <authorList>
            <person name="Brunt J."/>
            <person name="Van Vliet A.H.M."/>
            <person name="Stringer S.C."/>
            <person name="Carter A.T."/>
            <person name="Peck M.W."/>
        </authorList>
    </citation>
    <scope>NUCLEOTIDE SEQUENCE</scope>
    <source>
        <strain evidence="4">7221C</strain>
        <strain evidence="3">Colworth BL165</strain>
    </source>
</reference>
<dbReference type="RefSeq" id="WP_003383588.1">
    <property type="nucleotide sequence ID" value="NZ_CP063817.1"/>
</dbReference>
<evidence type="ECO:0000256" key="1">
    <source>
        <dbReference type="SAM" id="MobiDB-lite"/>
    </source>
</evidence>
<proteinExistence type="predicted"/>
<sequence>MKEWCLQHPWMTFFIIIFIICIVSQNKKSVLGGKKENTSKISNEEVIKMLHDKSNIKQNGDDRNIEISHNSNRDYFNERGSQSVPSTLTSAPRKPPKQK</sequence>
<accession>A0A6G4D9I8</accession>
<dbReference type="AlphaFoldDB" id="A0A6G4D9I8"/>
<keyword evidence="2" id="KW-0812">Transmembrane</keyword>
<dbReference type="EMBL" id="SXDK01000004">
    <property type="protein sequence ID" value="NFU59486.1"/>
    <property type="molecule type" value="Genomic_DNA"/>
</dbReference>
<keyword evidence="2" id="KW-0472">Membrane</keyword>
<gene>
    <name evidence="3" type="ORF">FCV13_06085</name>
    <name evidence="4" type="ORF">FDF67_04565</name>
</gene>
<protein>
    <submittedName>
        <fullName evidence="3">Uncharacterized protein</fullName>
    </submittedName>
</protein>
<comment type="caution">
    <text evidence="3">The sequence shown here is derived from an EMBL/GenBank/DDBJ whole genome shotgun (WGS) entry which is preliminary data.</text>
</comment>
<evidence type="ECO:0000256" key="2">
    <source>
        <dbReference type="SAM" id="Phobius"/>
    </source>
</evidence>
<feature type="transmembrane region" description="Helical" evidence="2">
    <location>
        <begin position="6"/>
        <end position="24"/>
    </location>
</feature>
<evidence type="ECO:0000313" key="4">
    <source>
        <dbReference type="EMBL" id="NFU59486.1"/>
    </source>
</evidence>
<feature type="region of interest" description="Disordered" evidence="1">
    <location>
        <begin position="73"/>
        <end position="99"/>
    </location>
</feature>
<dbReference type="Proteomes" id="UP000785180">
    <property type="component" value="Unassembled WGS sequence"/>
</dbReference>
<dbReference type="EMBL" id="SWNS01000004">
    <property type="protein sequence ID" value="NFD87593.1"/>
    <property type="molecule type" value="Genomic_DNA"/>
</dbReference>
<organism evidence="3">
    <name type="scientific">Clostridium botulinum</name>
    <dbReference type="NCBI Taxonomy" id="1491"/>
    <lineage>
        <taxon>Bacteria</taxon>
        <taxon>Bacillati</taxon>
        <taxon>Bacillota</taxon>
        <taxon>Clostridia</taxon>
        <taxon>Eubacteriales</taxon>
        <taxon>Clostridiaceae</taxon>
        <taxon>Clostridium</taxon>
    </lineage>
</organism>